<organism evidence="9 10">
    <name type="scientific">Actinomyces oris</name>
    <dbReference type="NCBI Taxonomy" id="544580"/>
    <lineage>
        <taxon>Bacteria</taxon>
        <taxon>Bacillati</taxon>
        <taxon>Actinomycetota</taxon>
        <taxon>Actinomycetes</taxon>
        <taxon>Actinomycetales</taxon>
        <taxon>Actinomycetaceae</taxon>
        <taxon>Actinomyces</taxon>
    </lineage>
</organism>
<dbReference type="EMBL" id="VICC01000001">
    <property type="protein sequence ID" value="TQD63406.1"/>
    <property type="molecule type" value="Genomic_DNA"/>
</dbReference>
<feature type="transmembrane region" description="Helical" evidence="7">
    <location>
        <begin position="300"/>
        <end position="323"/>
    </location>
</feature>
<dbReference type="Proteomes" id="UP000317942">
    <property type="component" value="Unassembled WGS sequence"/>
</dbReference>
<dbReference type="NCBIfam" id="TIGR00711">
    <property type="entry name" value="efflux_EmrB"/>
    <property type="match status" value="1"/>
</dbReference>
<feature type="transmembrane region" description="Helical" evidence="7">
    <location>
        <begin position="199"/>
        <end position="220"/>
    </location>
</feature>
<evidence type="ECO:0000256" key="2">
    <source>
        <dbReference type="ARBA" id="ARBA00022448"/>
    </source>
</evidence>
<evidence type="ECO:0000256" key="6">
    <source>
        <dbReference type="ARBA" id="ARBA00023136"/>
    </source>
</evidence>
<sequence length="537" mass="55905">MTSVVPPPPIAPQSTGMLQAPLVSQTPVRRAQAPSRGRGLRAAALAALCLAELLVVIDNTIVNVAIPTFARDLNASTTGLQWIVDAYTLAFACLLLPAGHLGDRIGRRRVLVIGLAAFGVVSGATALCTTLDAVTTCRALLGICAALVYPATLSLIMTTFEGSPRKGLAVGLWAATSGLGIALGPILGGLLLEHFSWESIFWVNVPLALITVPAVLVAVPESRSSEKARFDVVGAILSAIGVGALVWGIIEGPHRGWTSGAVTTAFIVGAICVSALVAWELHWPHPLIDVRLFFRREFSAGAVSIAAAFFALFGFIFIITQYFQDVRGYSALMAGVATLPFAIVMAVVSPIASVLSRRLGPGWVVGVGLGIMGLGFWRVTVLEADSAYWQMIVPAMVIMAAGLALVQAPATSAIMGVVRKDQVGAASAMNDTTREIGGTLGVAVLGSIVASQFSDSLNSAVSGLMPQQALDQADNSITAAMTVAKYMPETVQGLFKEAAVNAFMDTVHQAGWVVACVAWAGALIAVIALPRGRQNSV</sequence>
<comment type="caution">
    <text evidence="9">The sequence shown here is derived from an EMBL/GenBank/DDBJ whole genome shotgun (WGS) entry which is preliminary data.</text>
</comment>
<feature type="transmembrane region" description="Helical" evidence="7">
    <location>
        <begin position="256"/>
        <end position="279"/>
    </location>
</feature>
<feature type="transmembrane region" description="Helical" evidence="7">
    <location>
        <begin position="139"/>
        <end position="160"/>
    </location>
</feature>
<protein>
    <submittedName>
        <fullName evidence="9">MFS transporter</fullName>
    </submittedName>
</protein>
<evidence type="ECO:0000256" key="7">
    <source>
        <dbReference type="SAM" id="Phobius"/>
    </source>
</evidence>
<feature type="domain" description="Major facilitator superfamily (MFS) profile" evidence="8">
    <location>
        <begin position="44"/>
        <end position="533"/>
    </location>
</feature>
<dbReference type="Gene3D" id="1.20.1250.20">
    <property type="entry name" value="MFS general substrate transporter like domains"/>
    <property type="match status" value="1"/>
</dbReference>
<dbReference type="InterPro" id="IPR011701">
    <property type="entry name" value="MFS"/>
</dbReference>
<evidence type="ECO:0000313" key="10">
    <source>
        <dbReference type="Proteomes" id="UP000317942"/>
    </source>
</evidence>
<feature type="transmembrane region" description="Helical" evidence="7">
    <location>
        <begin position="39"/>
        <end position="57"/>
    </location>
</feature>
<dbReference type="AlphaFoldDB" id="A0A508BLJ9"/>
<gene>
    <name evidence="9" type="ORF">FK267_02170</name>
</gene>
<dbReference type="PANTHER" id="PTHR42718">
    <property type="entry name" value="MAJOR FACILITATOR SUPERFAMILY MULTIDRUG TRANSPORTER MFSC"/>
    <property type="match status" value="1"/>
</dbReference>
<keyword evidence="3" id="KW-1003">Cell membrane</keyword>
<feature type="transmembrane region" description="Helical" evidence="7">
    <location>
        <begin position="167"/>
        <end position="187"/>
    </location>
</feature>
<feature type="transmembrane region" description="Helical" evidence="7">
    <location>
        <begin position="360"/>
        <end position="379"/>
    </location>
</feature>
<reference evidence="9 10" key="1">
    <citation type="submission" date="2019-06" db="EMBL/GenBank/DDBJ databases">
        <title>Draft genome sequence of Actinomyces oris CCUG 34288T.</title>
        <authorList>
            <person name="Salva-Serra F."/>
            <person name="Cardew S."/>
            <person name="Moore E."/>
        </authorList>
    </citation>
    <scope>NUCLEOTIDE SEQUENCE [LARGE SCALE GENOMIC DNA]</scope>
    <source>
        <strain evidence="9 10">CCUG 34288</strain>
    </source>
</reference>
<keyword evidence="4 7" id="KW-0812">Transmembrane</keyword>
<name>A0A508BLJ9_9ACTO</name>
<feature type="transmembrane region" description="Helical" evidence="7">
    <location>
        <begin position="391"/>
        <end position="415"/>
    </location>
</feature>
<dbReference type="Pfam" id="PF07690">
    <property type="entry name" value="MFS_1"/>
    <property type="match status" value="1"/>
</dbReference>
<dbReference type="SUPFAM" id="SSF103473">
    <property type="entry name" value="MFS general substrate transporter"/>
    <property type="match status" value="1"/>
</dbReference>
<dbReference type="InterPro" id="IPR036259">
    <property type="entry name" value="MFS_trans_sf"/>
</dbReference>
<dbReference type="InterPro" id="IPR020846">
    <property type="entry name" value="MFS_dom"/>
</dbReference>
<dbReference type="PANTHER" id="PTHR42718:SF42">
    <property type="entry name" value="EXPORT PROTEIN"/>
    <property type="match status" value="1"/>
</dbReference>
<keyword evidence="2" id="KW-0813">Transport</keyword>
<feature type="transmembrane region" description="Helical" evidence="7">
    <location>
        <begin position="232"/>
        <end position="250"/>
    </location>
</feature>
<dbReference type="PRINTS" id="PR01036">
    <property type="entry name" value="TCRTETB"/>
</dbReference>
<dbReference type="GO" id="GO:0022857">
    <property type="term" value="F:transmembrane transporter activity"/>
    <property type="evidence" value="ECO:0007669"/>
    <property type="project" value="InterPro"/>
</dbReference>
<accession>A0A508BLJ9</accession>
<feature type="transmembrane region" description="Helical" evidence="7">
    <location>
        <begin position="510"/>
        <end position="529"/>
    </location>
</feature>
<evidence type="ECO:0000256" key="4">
    <source>
        <dbReference type="ARBA" id="ARBA00022692"/>
    </source>
</evidence>
<evidence type="ECO:0000259" key="8">
    <source>
        <dbReference type="PROSITE" id="PS50850"/>
    </source>
</evidence>
<evidence type="ECO:0000256" key="1">
    <source>
        <dbReference type="ARBA" id="ARBA00004651"/>
    </source>
</evidence>
<evidence type="ECO:0000256" key="3">
    <source>
        <dbReference type="ARBA" id="ARBA00022475"/>
    </source>
</evidence>
<evidence type="ECO:0000313" key="9">
    <source>
        <dbReference type="EMBL" id="TQD63406.1"/>
    </source>
</evidence>
<feature type="transmembrane region" description="Helical" evidence="7">
    <location>
        <begin position="329"/>
        <end position="348"/>
    </location>
</feature>
<comment type="subcellular location">
    <subcellularLocation>
        <location evidence="1">Cell membrane</location>
        <topology evidence="1">Multi-pass membrane protein</topology>
    </subcellularLocation>
</comment>
<dbReference type="CDD" id="cd17321">
    <property type="entry name" value="MFS_MMR_MDR_like"/>
    <property type="match status" value="1"/>
</dbReference>
<keyword evidence="6 7" id="KW-0472">Membrane</keyword>
<evidence type="ECO:0000256" key="5">
    <source>
        <dbReference type="ARBA" id="ARBA00022989"/>
    </source>
</evidence>
<dbReference type="GO" id="GO:0005886">
    <property type="term" value="C:plasma membrane"/>
    <property type="evidence" value="ECO:0007669"/>
    <property type="project" value="UniProtKB-SubCell"/>
</dbReference>
<feature type="transmembrane region" description="Helical" evidence="7">
    <location>
        <begin position="110"/>
        <end position="133"/>
    </location>
</feature>
<dbReference type="InterPro" id="IPR004638">
    <property type="entry name" value="EmrB-like"/>
</dbReference>
<keyword evidence="5 7" id="KW-1133">Transmembrane helix</keyword>
<dbReference type="PROSITE" id="PS50850">
    <property type="entry name" value="MFS"/>
    <property type="match status" value="1"/>
</dbReference>
<proteinExistence type="predicted"/>
<feature type="transmembrane region" description="Helical" evidence="7">
    <location>
        <begin position="79"/>
        <end position="98"/>
    </location>
</feature>
<dbReference type="Gene3D" id="1.20.1720.10">
    <property type="entry name" value="Multidrug resistance protein D"/>
    <property type="match status" value="1"/>
</dbReference>